<organism evidence="23 24">
    <name type="scientific">Ladona fulva</name>
    <name type="common">Scarce chaser dragonfly</name>
    <name type="synonym">Libellula fulva</name>
    <dbReference type="NCBI Taxonomy" id="123851"/>
    <lineage>
        <taxon>Eukaryota</taxon>
        <taxon>Metazoa</taxon>
        <taxon>Ecdysozoa</taxon>
        <taxon>Arthropoda</taxon>
        <taxon>Hexapoda</taxon>
        <taxon>Insecta</taxon>
        <taxon>Pterygota</taxon>
        <taxon>Palaeoptera</taxon>
        <taxon>Odonata</taxon>
        <taxon>Epiprocta</taxon>
        <taxon>Anisoptera</taxon>
        <taxon>Libelluloidea</taxon>
        <taxon>Libellulidae</taxon>
        <taxon>Ladona</taxon>
    </lineage>
</organism>
<dbReference type="Pfam" id="PF08515">
    <property type="entry name" value="TGF_beta_GS"/>
    <property type="match status" value="1"/>
</dbReference>
<comment type="caution">
    <text evidence="23">The sequence shown here is derived from an EMBL/GenBank/DDBJ whole genome shotgun (WGS) entry which is preliminary data.</text>
</comment>
<keyword evidence="8 19" id="KW-0812">Transmembrane</keyword>
<dbReference type="GO" id="GO:0005524">
    <property type="term" value="F:ATP binding"/>
    <property type="evidence" value="ECO:0007669"/>
    <property type="project" value="UniProtKB-UniRule"/>
</dbReference>
<dbReference type="PANTHER" id="PTHR23255">
    <property type="entry name" value="TRANSFORMING GROWTH FACTOR-BETA RECEPTOR TYPE I AND II"/>
    <property type="match status" value="1"/>
</dbReference>
<keyword evidence="12" id="KW-0418">Kinase</keyword>
<dbReference type="InterPro" id="IPR000472">
    <property type="entry name" value="Activin_recp"/>
</dbReference>
<dbReference type="CDD" id="cd23600">
    <property type="entry name" value="TFP_LU_ECD_Sax"/>
    <property type="match status" value="1"/>
</dbReference>
<feature type="signal peptide" evidence="20">
    <location>
        <begin position="1"/>
        <end position="25"/>
    </location>
</feature>
<evidence type="ECO:0000256" key="6">
    <source>
        <dbReference type="ARBA" id="ARBA00022527"/>
    </source>
</evidence>
<sequence>MASSKCVYFMFVIVALLINSGDVISGSNIGDYLIDDEESKEDKSNHHRLLSSQNLIPEQTYKCHSCDPPKCTVTEPCTGALQCWKSRSRDTDGTERVSKGCTTNIEQLPFYCSTQSFDGTHQKKLTGSQYAIICCSGDYCNNGSFPELPPLVFRDGAPTFSPNTSYILKLTFCIVGPAIAVGIIGAVAILLLHRTHRKRLARTTADPETYYSDDLRVTPAGDSTLREYLEHSLTSGSGSGLPLLIQRTLAKQISLAECIGKGRYGEVWRGIWHGENVAVKIFFSRDEASWSRETEIYSTILLRHENILGYIGSDMTSRNSCTQLWLVTHYHVLGSLYDHLNRVTGKPAIAHRDIKTKNILVRVNGTCVIADFGLAVTHTQTTGELDVGQNTRVGTKRYMSPEVLEEQINADCFESYRRVDIYAFGLVLWEICRRTLSNGIAEEYRPPYYDMVPSDPSFEDMRKVVCIDQQRPVIPNRWASDMTLSGMAKLMKECWHQNPNVRLPALRIKKNLVKLAMNDAKIHLDLEV</sequence>
<dbReference type="InterPro" id="IPR045860">
    <property type="entry name" value="Snake_toxin-like_sf"/>
</dbReference>
<dbReference type="EMBL" id="KZ308557">
    <property type="protein sequence ID" value="KAG8231513.1"/>
    <property type="molecule type" value="Genomic_DNA"/>
</dbReference>
<dbReference type="Gene3D" id="1.10.510.10">
    <property type="entry name" value="Transferase(Phosphotransferase) domain 1"/>
    <property type="match status" value="1"/>
</dbReference>
<dbReference type="SMART" id="SM00220">
    <property type="entry name" value="S_TKc"/>
    <property type="match status" value="1"/>
</dbReference>
<evidence type="ECO:0000256" key="9">
    <source>
        <dbReference type="ARBA" id="ARBA00022723"/>
    </source>
</evidence>
<evidence type="ECO:0000313" key="23">
    <source>
        <dbReference type="EMBL" id="KAG8231513.1"/>
    </source>
</evidence>
<evidence type="ECO:0000256" key="1">
    <source>
        <dbReference type="ARBA" id="ARBA00001936"/>
    </source>
</evidence>
<keyword evidence="16 19" id="KW-0472">Membrane</keyword>
<evidence type="ECO:0000256" key="17">
    <source>
        <dbReference type="ARBA" id="ARBA00023170"/>
    </source>
</evidence>
<evidence type="ECO:0000256" key="3">
    <source>
        <dbReference type="ARBA" id="ARBA00004479"/>
    </source>
</evidence>
<evidence type="ECO:0000256" key="16">
    <source>
        <dbReference type="ARBA" id="ARBA00023136"/>
    </source>
</evidence>
<evidence type="ECO:0000256" key="11">
    <source>
        <dbReference type="ARBA" id="ARBA00022741"/>
    </source>
</evidence>
<dbReference type="InterPro" id="IPR003605">
    <property type="entry name" value="GS_dom"/>
</dbReference>
<dbReference type="GO" id="GO:0006950">
    <property type="term" value="P:response to stress"/>
    <property type="evidence" value="ECO:0007669"/>
    <property type="project" value="UniProtKB-ARBA"/>
</dbReference>
<dbReference type="PROSITE" id="PS00107">
    <property type="entry name" value="PROTEIN_KINASE_ATP"/>
    <property type="match status" value="1"/>
</dbReference>
<evidence type="ECO:0000256" key="15">
    <source>
        <dbReference type="ARBA" id="ARBA00022989"/>
    </source>
</evidence>
<evidence type="ECO:0000256" key="20">
    <source>
        <dbReference type="SAM" id="SignalP"/>
    </source>
</evidence>
<comment type="subcellular location">
    <subcellularLocation>
        <location evidence="3">Membrane</location>
        <topology evidence="3">Single-pass type I membrane protein</topology>
    </subcellularLocation>
</comment>
<feature type="domain" description="GS" evidence="22">
    <location>
        <begin position="223"/>
        <end position="252"/>
    </location>
</feature>
<evidence type="ECO:0000256" key="5">
    <source>
        <dbReference type="ARBA" id="ARBA00012401"/>
    </source>
</evidence>
<evidence type="ECO:0000259" key="21">
    <source>
        <dbReference type="PROSITE" id="PS50011"/>
    </source>
</evidence>
<dbReference type="Gene3D" id="2.10.60.10">
    <property type="entry name" value="CD59"/>
    <property type="match status" value="1"/>
</dbReference>
<keyword evidence="24" id="KW-1185">Reference proteome</keyword>
<feature type="transmembrane region" description="Helical" evidence="19">
    <location>
        <begin position="166"/>
        <end position="192"/>
    </location>
</feature>
<reference evidence="23" key="2">
    <citation type="submission" date="2017-10" db="EMBL/GenBank/DDBJ databases">
        <title>Ladona fulva Genome sequencing and assembly.</title>
        <authorList>
            <person name="Murali S."/>
            <person name="Richards S."/>
            <person name="Bandaranaike D."/>
            <person name="Bellair M."/>
            <person name="Blankenburg K."/>
            <person name="Chao H."/>
            <person name="Dinh H."/>
            <person name="Doddapaneni H."/>
            <person name="Dugan-Rocha S."/>
            <person name="Elkadiri S."/>
            <person name="Gnanaolivu R."/>
            <person name="Hernandez B."/>
            <person name="Skinner E."/>
            <person name="Javaid M."/>
            <person name="Lee S."/>
            <person name="Li M."/>
            <person name="Ming W."/>
            <person name="Munidasa M."/>
            <person name="Muniz J."/>
            <person name="Nguyen L."/>
            <person name="Hughes D."/>
            <person name="Osuji N."/>
            <person name="Pu L.-L."/>
            <person name="Puazo M."/>
            <person name="Qu C."/>
            <person name="Quiroz J."/>
            <person name="Raj R."/>
            <person name="Weissenberger G."/>
            <person name="Xin Y."/>
            <person name="Zou X."/>
            <person name="Han Y."/>
            <person name="Worley K."/>
            <person name="Muzny D."/>
            <person name="Gibbs R."/>
        </authorList>
    </citation>
    <scope>NUCLEOTIDE SEQUENCE</scope>
    <source>
        <strain evidence="23">Sampled in the wild</strain>
    </source>
</reference>
<evidence type="ECO:0000256" key="7">
    <source>
        <dbReference type="ARBA" id="ARBA00022679"/>
    </source>
</evidence>
<evidence type="ECO:0000256" key="13">
    <source>
        <dbReference type="ARBA" id="ARBA00022840"/>
    </source>
</evidence>
<dbReference type="InterPro" id="IPR008271">
    <property type="entry name" value="Ser/Thr_kinase_AS"/>
</dbReference>
<feature type="binding site" evidence="18">
    <location>
        <position position="280"/>
    </location>
    <ligand>
        <name>ATP</name>
        <dbReference type="ChEBI" id="CHEBI:30616"/>
    </ligand>
</feature>
<reference evidence="23" key="1">
    <citation type="submission" date="2013-04" db="EMBL/GenBank/DDBJ databases">
        <authorList>
            <person name="Qu J."/>
            <person name="Murali S.C."/>
            <person name="Bandaranaike D."/>
            <person name="Bellair M."/>
            <person name="Blankenburg K."/>
            <person name="Chao H."/>
            <person name="Dinh H."/>
            <person name="Doddapaneni H."/>
            <person name="Downs B."/>
            <person name="Dugan-Rocha S."/>
            <person name="Elkadiri S."/>
            <person name="Gnanaolivu R.D."/>
            <person name="Hernandez B."/>
            <person name="Javaid M."/>
            <person name="Jayaseelan J.C."/>
            <person name="Lee S."/>
            <person name="Li M."/>
            <person name="Ming W."/>
            <person name="Munidasa M."/>
            <person name="Muniz J."/>
            <person name="Nguyen L."/>
            <person name="Ongeri F."/>
            <person name="Osuji N."/>
            <person name="Pu L.-L."/>
            <person name="Puazo M."/>
            <person name="Qu C."/>
            <person name="Quiroz J."/>
            <person name="Raj R."/>
            <person name="Weissenberger G."/>
            <person name="Xin Y."/>
            <person name="Zou X."/>
            <person name="Han Y."/>
            <person name="Richards S."/>
            <person name="Worley K."/>
            <person name="Muzny D."/>
            <person name="Gibbs R."/>
        </authorList>
    </citation>
    <scope>NUCLEOTIDE SEQUENCE</scope>
    <source>
        <strain evidence="23">Sampled in the wild</strain>
    </source>
</reference>
<dbReference type="EC" id="2.7.11.30" evidence="5"/>
<comment type="similarity">
    <text evidence="4">Belongs to the protein kinase superfamily. TKL Ser/Thr protein kinase family. TGFB receptor subfamily.</text>
</comment>
<keyword evidence="9" id="KW-0479">Metal-binding</keyword>
<dbReference type="SUPFAM" id="SSF56112">
    <property type="entry name" value="Protein kinase-like (PK-like)"/>
    <property type="match status" value="1"/>
</dbReference>
<proteinExistence type="inferred from homology"/>
<dbReference type="InterPro" id="IPR001245">
    <property type="entry name" value="Ser-Thr/Tyr_kinase_cat_dom"/>
</dbReference>
<keyword evidence="7" id="KW-0808">Transferase</keyword>
<dbReference type="Pfam" id="PF07714">
    <property type="entry name" value="PK_Tyr_Ser-Thr"/>
    <property type="match status" value="2"/>
</dbReference>
<dbReference type="GO" id="GO:0070724">
    <property type="term" value="C:BMP receptor complex"/>
    <property type="evidence" value="ECO:0007669"/>
    <property type="project" value="TreeGrafter"/>
</dbReference>
<name>A0A8K0P404_LADFU</name>
<dbReference type="AlphaFoldDB" id="A0A8K0P404"/>
<evidence type="ECO:0000313" key="24">
    <source>
        <dbReference type="Proteomes" id="UP000792457"/>
    </source>
</evidence>
<keyword evidence="6" id="KW-0723">Serine/threonine-protein kinase</keyword>
<keyword evidence="17" id="KW-0675">Receptor</keyword>
<dbReference type="GO" id="GO:0071363">
    <property type="term" value="P:cellular response to growth factor stimulus"/>
    <property type="evidence" value="ECO:0007669"/>
    <property type="project" value="TreeGrafter"/>
</dbReference>
<keyword evidence="13 18" id="KW-0067">ATP-binding</keyword>
<dbReference type="FunFam" id="3.30.200.20:FF:000064">
    <property type="entry name" value="Receptor protein serine/threonine kinase"/>
    <property type="match status" value="1"/>
</dbReference>
<dbReference type="PANTHER" id="PTHR23255:SF72">
    <property type="entry name" value="RECEPTOR PROTEIN SERINE_THREONINE KINASE"/>
    <property type="match status" value="1"/>
</dbReference>
<keyword evidence="14" id="KW-0460">Magnesium</keyword>
<dbReference type="InterPro" id="IPR000719">
    <property type="entry name" value="Prot_kinase_dom"/>
</dbReference>
<dbReference type="PROSITE" id="PS51256">
    <property type="entry name" value="GS"/>
    <property type="match status" value="1"/>
</dbReference>
<dbReference type="PROSITE" id="PS00108">
    <property type="entry name" value="PROTEIN_KINASE_ST"/>
    <property type="match status" value="1"/>
</dbReference>
<evidence type="ECO:0000259" key="22">
    <source>
        <dbReference type="PROSITE" id="PS51256"/>
    </source>
</evidence>
<dbReference type="FunFam" id="1.10.510.10:FF:000387">
    <property type="entry name" value="Receptor protein serine/threonine kinase"/>
    <property type="match status" value="1"/>
</dbReference>
<feature type="chain" id="PRO_5035466220" description="receptor protein serine/threonine kinase" evidence="20">
    <location>
        <begin position="26"/>
        <end position="528"/>
    </location>
</feature>
<evidence type="ECO:0000256" key="12">
    <source>
        <dbReference type="ARBA" id="ARBA00022777"/>
    </source>
</evidence>
<dbReference type="GO" id="GO:0004675">
    <property type="term" value="F:transmembrane receptor protein serine/threonine kinase activity"/>
    <property type="evidence" value="ECO:0007669"/>
    <property type="project" value="UniProtKB-EC"/>
</dbReference>
<accession>A0A8K0P404</accession>
<comment type="cofactor">
    <cofactor evidence="1">
        <name>Mn(2+)</name>
        <dbReference type="ChEBI" id="CHEBI:29035"/>
    </cofactor>
</comment>
<dbReference type="PROSITE" id="PS50011">
    <property type="entry name" value="PROTEIN_KINASE_DOM"/>
    <property type="match status" value="1"/>
</dbReference>
<evidence type="ECO:0000256" key="2">
    <source>
        <dbReference type="ARBA" id="ARBA00001946"/>
    </source>
</evidence>
<evidence type="ECO:0000256" key="19">
    <source>
        <dbReference type="SAM" id="Phobius"/>
    </source>
</evidence>
<dbReference type="InterPro" id="IPR000333">
    <property type="entry name" value="TGFB_receptor"/>
</dbReference>
<dbReference type="InterPro" id="IPR017441">
    <property type="entry name" value="Protein_kinase_ATP_BS"/>
</dbReference>
<keyword evidence="11 18" id="KW-0547">Nucleotide-binding</keyword>
<feature type="domain" description="Protein kinase" evidence="21">
    <location>
        <begin position="253"/>
        <end position="526"/>
    </location>
</feature>
<keyword evidence="10 20" id="KW-0732">Signal</keyword>
<dbReference type="OrthoDB" id="69842at2759"/>
<dbReference type="InterPro" id="IPR011009">
    <property type="entry name" value="Kinase-like_dom_sf"/>
</dbReference>
<dbReference type="SUPFAM" id="SSF57302">
    <property type="entry name" value="Snake toxin-like"/>
    <property type="match status" value="1"/>
</dbReference>
<comment type="cofactor">
    <cofactor evidence="2">
        <name>Mg(2+)</name>
        <dbReference type="ChEBI" id="CHEBI:18420"/>
    </cofactor>
</comment>
<dbReference type="Gene3D" id="3.30.200.20">
    <property type="entry name" value="Phosphorylase Kinase, domain 1"/>
    <property type="match status" value="1"/>
</dbReference>
<keyword evidence="15 19" id="KW-1133">Transmembrane helix</keyword>
<evidence type="ECO:0000256" key="18">
    <source>
        <dbReference type="PROSITE-ProRule" id="PRU10141"/>
    </source>
</evidence>
<dbReference type="Proteomes" id="UP000792457">
    <property type="component" value="Unassembled WGS sequence"/>
</dbReference>
<evidence type="ECO:0000256" key="4">
    <source>
        <dbReference type="ARBA" id="ARBA00009605"/>
    </source>
</evidence>
<dbReference type="SMART" id="SM00467">
    <property type="entry name" value="GS"/>
    <property type="match status" value="1"/>
</dbReference>
<dbReference type="Pfam" id="PF01064">
    <property type="entry name" value="Activin_recp"/>
    <property type="match status" value="1"/>
</dbReference>
<gene>
    <name evidence="23" type="ORF">J437_LFUL011551</name>
</gene>
<evidence type="ECO:0000256" key="8">
    <source>
        <dbReference type="ARBA" id="ARBA00022692"/>
    </source>
</evidence>
<evidence type="ECO:0000256" key="10">
    <source>
        <dbReference type="ARBA" id="ARBA00022729"/>
    </source>
</evidence>
<protein>
    <recommendedName>
        <fullName evidence="5">receptor protein serine/threonine kinase</fullName>
        <ecNumber evidence="5">2.7.11.30</ecNumber>
    </recommendedName>
</protein>
<evidence type="ECO:0000256" key="14">
    <source>
        <dbReference type="ARBA" id="ARBA00022842"/>
    </source>
</evidence>